<dbReference type="EMBL" id="WRXO01000002">
    <property type="protein sequence ID" value="MVT40831.1"/>
    <property type="molecule type" value="Genomic_DNA"/>
</dbReference>
<feature type="domain" description="Putative collagen-binding" evidence="1">
    <location>
        <begin position="354"/>
        <end position="445"/>
    </location>
</feature>
<dbReference type="SUPFAM" id="SSF51445">
    <property type="entry name" value="(Trans)glycosidases"/>
    <property type="match status" value="1"/>
</dbReference>
<dbReference type="PANTHER" id="PTHR37836:SF3">
    <property type="entry name" value="ENDOGLUCANASE"/>
    <property type="match status" value="1"/>
</dbReference>
<evidence type="ECO:0000259" key="1">
    <source>
        <dbReference type="Pfam" id="PF12904"/>
    </source>
</evidence>
<evidence type="ECO:0000313" key="3">
    <source>
        <dbReference type="EMBL" id="MVT40831.1"/>
    </source>
</evidence>
<dbReference type="AlphaFoldDB" id="A0A6N8J8A6"/>
<comment type="caution">
    <text evidence="3">The sequence shown here is derived from an EMBL/GenBank/DDBJ whole genome shotgun (WGS) entry which is preliminary data.</text>
</comment>
<dbReference type="RefSeq" id="WP_157299465.1">
    <property type="nucleotide sequence ID" value="NZ_BAAAZB010000010.1"/>
</dbReference>
<proteinExistence type="predicted"/>
<evidence type="ECO:0000313" key="4">
    <source>
        <dbReference type="Proteomes" id="UP000468388"/>
    </source>
</evidence>
<dbReference type="Pfam" id="PF13204">
    <property type="entry name" value="Apiosidase"/>
    <property type="match status" value="1"/>
</dbReference>
<evidence type="ECO:0000259" key="2">
    <source>
        <dbReference type="Pfam" id="PF13204"/>
    </source>
</evidence>
<name>A0A6N8J8A6_9BACT</name>
<dbReference type="OrthoDB" id="59486at2"/>
<dbReference type="Gene3D" id="3.20.20.80">
    <property type="entry name" value="Glycosidases"/>
    <property type="match status" value="1"/>
</dbReference>
<organism evidence="3 4">
    <name type="scientific">Chitinophaga oryziterrae</name>
    <dbReference type="NCBI Taxonomy" id="1031224"/>
    <lineage>
        <taxon>Bacteria</taxon>
        <taxon>Pseudomonadati</taxon>
        <taxon>Bacteroidota</taxon>
        <taxon>Chitinophagia</taxon>
        <taxon>Chitinophagales</taxon>
        <taxon>Chitinophagaceae</taxon>
        <taxon>Chitinophaga</taxon>
    </lineage>
</organism>
<feature type="domain" description="Apiosidase-like catalytic" evidence="2">
    <location>
        <begin position="29"/>
        <end position="351"/>
    </location>
</feature>
<dbReference type="PANTHER" id="PTHR37836">
    <property type="entry name" value="LMO1036 PROTEIN"/>
    <property type="match status" value="1"/>
</dbReference>
<dbReference type="Proteomes" id="UP000468388">
    <property type="component" value="Unassembled WGS sequence"/>
</dbReference>
<keyword evidence="4" id="KW-1185">Reference proteome</keyword>
<sequence length="447" mass="50339">MLNRILTILLLFFSINTYSQHKLPELRVSKNHRYLQTKDGKPFFWLGDTGWLLFTKLNSEQTGLYFSDRQQKGFNVIQVMILPSLTATNACGDSALINKNVAHPALSGYWDHIDSMIDKAAAKGLYMALVPIWGNNVKDGSVSISDARTFSSFLAGRYADKPNIIWLNGGDTKGNDSTNTWNAIGNTLHQQDPHHLITFHPRGRLQSSEWFHNESWLDFNMFQSGHQSYSQDTTGKAYGEDNWKYVAADYQRTPAKPVIDGEPSYEAMPHGLHDPRATRWTAGDVRRYAYWAVFAGAFGHTYGHNAVMQFHRPQDGAGVYGVKEYWTDAVNAPGAAQMVYLKKLMLSHAYYDRVPDQSMIAGGTGDKYQRLSATRGKDYAFIYTYNGRNISVNMGHTKGKNVKASWYSPRDGSTKEIGTYPNKGVMVFDPPGDIQDGNDWVLVIEKI</sequence>
<dbReference type="Pfam" id="PF12904">
    <property type="entry name" value="Collagen_bind_2"/>
    <property type="match status" value="1"/>
</dbReference>
<protein>
    <submittedName>
        <fullName evidence="3">DUF4038 domain-containing protein</fullName>
    </submittedName>
</protein>
<reference evidence="3 4" key="1">
    <citation type="submission" date="2019-12" db="EMBL/GenBank/DDBJ databases">
        <title>The draft genomic sequence of strain Chitinophaga oryziterrae JCM 16595.</title>
        <authorList>
            <person name="Zhang X."/>
        </authorList>
    </citation>
    <scope>NUCLEOTIDE SEQUENCE [LARGE SCALE GENOMIC DNA]</scope>
    <source>
        <strain evidence="3 4">JCM 16595</strain>
    </source>
</reference>
<dbReference type="InterPro" id="IPR025277">
    <property type="entry name" value="Apiosidase-like_cat_dom"/>
</dbReference>
<dbReference type="InterPro" id="IPR024749">
    <property type="entry name" value="Collagen-bd_put"/>
</dbReference>
<gene>
    <name evidence="3" type="ORF">GO495_09600</name>
</gene>
<dbReference type="InterPro" id="IPR017853">
    <property type="entry name" value="GH"/>
</dbReference>
<accession>A0A6N8J8A6</accession>